<protein>
    <recommendedName>
        <fullName evidence="4">Probable endonuclease LCL3</fullName>
    </recommendedName>
    <alternativeName>
        <fullName evidence="5">Probable endonuclease lcl3</fullName>
    </alternativeName>
</protein>
<dbReference type="GO" id="GO:0016020">
    <property type="term" value="C:membrane"/>
    <property type="evidence" value="ECO:0007669"/>
    <property type="project" value="UniProtKB-SubCell"/>
</dbReference>
<evidence type="ECO:0000256" key="7">
    <source>
        <dbReference type="ARBA" id="ARBA00022722"/>
    </source>
</evidence>
<dbReference type="SUPFAM" id="SSF50199">
    <property type="entry name" value="Staphylococcal nuclease"/>
    <property type="match status" value="1"/>
</dbReference>
<evidence type="ECO:0000259" key="17">
    <source>
        <dbReference type="PROSITE" id="PS50830"/>
    </source>
</evidence>
<name>A0A7D8V2B1_VANHU</name>
<evidence type="ECO:0000313" key="18">
    <source>
        <dbReference type="EMBL" id="TXT13805.1"/>
    </source>
</evidence>
<evidence type="ECO:0000256" key="2">
    <source>
        <dbReference type="ARBA" id="ARBA00004173"/>
    </source>
</evidence>
<keyword evidence="14 16" id="KW-0472">Membrane</keyword>
<feature type="compositionally biased region" description="Low complexity" evidence="15">
    <location>
        <begin position="1"/>
        <end position="16"/>
    </location>
</feature>
<reference evidence="18 19" key="1">
    <citation type="journal article" date="2019" name="PLoS Genet.">
        <title>Convergent evolution of linked mating-type loci in basidiomycete fungi.</title>
        <authorList>
            <person name="Sun S."/>
            <person name="Coelho M.A."/>
            <person name="Heitman J."/>
            <person name="Nowrousian M."/>
        </authorList>
    </citation>
    <scope>NUCLEOTIDE SEQUENCE [LARGE SCALE GENOMIC DNA]</scope>
    <source>
        <strain evidence="18 19">CBS 4282</strain>
    </source>
</reference>
<feature type="domain" description="TNase-like" evidence="17">
    <location>
        <begin position="102"/>
        <end position="261"/>
    </location>
</feature>
<keyword evidence="13" id="KW-0496">Mitochondrion</keyword>
<dbReference type="OrthoDB" id="430293at2759"/>
<keyword evidence="7" id="KW-0540">Nuclease</keyword>
<evidence type="ECO:0000256" key="14">
    <source>
        <dbReference type="ARBA" id="ARBA00023136"/>
    </source>
</evidence>
<comment type="caution">
    <text evidence="18">The sequence shown here is derived from an EMBL/GenBank/DDBJ whole genome shotgun (WGS) entry which is preliminary data.</text>
</comment>
<dbReference type="GO" id="GO:0005739">
    <property type="term" value="C:mitochondrion"/>
    <property type="evidence" value="ECO:0007669"/>
    <property type="project" value="UniProtKB-SubCell"/>
</dbReference>
<evidence type="ECO:0000256" key="15">
    <source>
        <dbReference type="SAM" id="MobiDB-lite"/>
    </source>
</evidence>
<dbReference type="GO" id="GO:0004519">
    <property type="term" value="F:endonuclease activity"/>
    <property type="evidence" value="ECO:0007669"/>
    <property type="project" value="UniProtKB-KW"/>
</dbReference>
<keyword evidence="19" id="KW-1185">Reference proteome</keyword>
<comment type="similarity">
    <text evidence="3">Belongs to the LCL3 family.</text>
</comment>
<evidence type="ECO:0000256" key="6">
    <source>
        <dbReference type="ARBA" id="ARBA00022692"/>
    </source>
</evidence>
<dbReference type="Pfam" id="PF00565">
    <property type="entry name" value="SNase"/>
    <property type="match status" value="1"/>
</dbReference>
<dbReference type="Gene3D" id="2.40.50.90">
    <property type="match status" value="1"/>
</dbReference>
<keyword evidence="9" id="KW-0255">Endonuclease</keyword>
<sequence>MTSGAATTDTTTAAAEDAQRVRRARRAEAYPAPSPLETLKAYLPSTGGTELPPWATDPPTVAAVSATLAVLGTLGGVRVYRRFFKRIRNADSLSTAVLDKKPFIRGVVTRVGDGDNFRLYHTPGPFWRYPLKLRRVPTSPKELKDNTLSIRIAGVDAPENAHFGNPAQPYAKEALEWLTKTVLGKRMKCQLLRKDQYNRIVAVPYIARPILPNKPLPLMMLKEGTAVVYTSGGAEYGPWGLEGLQKAEDDARRHRRGLWAAKSVELPKDYKKRVKAGSGDADEVALGDRPGFWERLGRWLGRKT</sequence>
<evidence type="ECO:0000256" key="8">
    <source>
        <dbReference type="ARBA" id="ARBA00022723"/>
    </source>
</evidence>
<evidence type="ECO:0000256" key="1">
    <source>
        <dbReference type="ARBA" id="ARBA00004167"/>
    </source>
</evidence>
<evidence type="ECO:0000256" key="4">
    <source>
        <dbReference type="ARBA" id="ARBA00013404"/>
    </source>
</evidence>
<dbReference type="InterPro" id="IPR035437">
    <property type="entry name" value="SNase_OB-fold_sf"/>
</dbReference>
<evidence type="ECO:0000256" key="12">
    <source>
        <dbReference type="ARBA" id="ARBA00022989"/>
    </source>
</evidence>
<keyword evidence="8" id="KW-0479">Metal-binding</keyword>
<evidence type="ECO:0000256" key="9">
    <source>
        <dbReference type="ARBA" id="ARBA00022759"/>
    </source>
</evidence>
<evidence type="ECO:0000256" key="11">
    <source>
        <dbReference type="ARBA" id="ARBA00022837"/>
    </source>
</evidence>
<evidence type="ECO:0000256" key="13">
    <source>
        <dbReference type="ARBA" id="ARBA00023128"/>
    </source>
</evidence>
<dbReference type="PANTHER" id="PTHR12302">
    <property type="entry name" value="EBNA2 BINDING PROTEIN P100"/>
    <property type="match status" value="1"/>
</dbReference>
<dbReference type="GO" id="GO:0046872">
    <property type="term" value="F:metal ion binding"/>
    <property type="evidence" value="ECO:0007669"/>
    <property type="project" value="UniProtKB-KW"/>
</dbReference>
<evidence type="ECO:0000313" key="19">
    <source>
        <dbReference type="Proteomes" id="UP000473826"/>
    </source>
</evidence>
<feature type="region of interest" description="Disordered" evidence="15">
    <location>
        <begin position="1"/>
        <end position="30"/>
    </location>
</feature>
<comment type="subcellular location">
    <subcellularLocation>
        <location evidence="1">Membrane</location>
        <topology evidence="1">Single-pass membrane protein</topology>
    </subcellularLocation>
    <subcellularLocation>
        <location evidence="2">Mitochondrion</location>
    </subcellularLocation>
</comment>
<dbReference type="AlphaFoldDB" id="A0A7D8V2B1"/>
<keyword evidence="11" id="KW-0106">Calcium</keyword>
<dbReference type="SMART" id="SM00318">
    <property type="entry name" value="SNc"/>
    <property type="match status" value="1"/>
</dbReference>
<keyword evidence="12 16" id="KW-1133">Transmembrane helix</keyword>
<accession>A0A7D8V2B1</accession>
<dbReference type="FunFam" id="2.40.50.90:FF:000029">
    <property type="entry name" value="Probable endonuclease lcl3"/>
    <property type="match status" value="1"/>
</dbReference>
<feature type="transmembrane region" description="Helical" evidence="16">
    <location>
        <begin position="61"/>
        <end position="80"/>
    </location>
</feature>
<evidence type="ECO:0000256" key="3">
    <source>
        <dbReference type="ARBA" id="ARBA00005435"/>
    </source>
</evidence>
<proteinExistence type="inferred from homology"/>
<dbReference type="EMBL" id="QKWK01000002">
    <property type="protein sequence ID" value="TXT13805.1"/>
    <property type="molecule type" value="Genomic_DNA"/>
</dbReference>
<dbReference type="PROSITE" id="PS50830">
    <property type="entry name" value="TNASE_3"/>
    <property type="match status" value="1"/>
</dbReference>
<keyword evidence="10" id="KW-0378">Hydrolase</keyword>
<keyword evidence="6 16" id="KW-0812">Transmembrane</keyword>
<dbReference type="GO" id="GO:0016787">
    <property type="term" value="F:hydrolase activity"/>
    <property type="evidence" value="ECO:0007669"/>
    <property type="project" value="UniProtKB-KW"/>
</dbReference>
<organism evidence="18 19">
    <name type="scientific">Vanrija humicola</name>
    <name type="common">Yeast</name>
    <name type="synonym">Cryptococcus humicola</name>
    <dbReference type="NCBI Taxonomy" id="5417"/>
    <lineage>
        <taxon>Eukaryota</taxon>
        <taxon>Fungi</taxon>
        <taxon>Dikarya</taxon>
        <taxon>Basidiomycota</taxon>
        <taxon>Agaricomycotina</taxon>
        <taxon>Tremellomycetes</taxon>
        <taxon>Trichosporonales</taxon>
        <taxon>Trichosporonaceae</taxon>
        <taxon>Vanrija</taxon>
    </lineage>
</organism>
<dbReference type="Proteomes" id="UP000473826">
    <property type="component" value="Unassembled WGS sequence"/>
</dbReference>
<dbReference type="PANTHER" id="PTHR12302:SF3">
    <property type="entry name" value="SERINE_THREONINE-PROTEIN KINASE 31"/>
    <property type="match status" value="1"/>
</dbReference>
<gene>
    <name evidence="18" type="ORF">VHUM_01172</name>
</gene>
<evidence type="ECO:0000256" key="5">
    <source>
        <dbReference type="ARBA" id="ARBA00014651"/>
    </source>
</evidence>
<evidence type="ECO:0000256" key="16">
    <source>
        <dbReference type="SAM" id="Phobius"/>
    </source>
</evidence>
<evidence type="ECO:0000256" key="10">
    <source>
        <dbReference type="ARBA" id="ARBA00022801"/>
    </source>
</evidence>
<dbReference type="InterPro" id="IPR016071">
    <property type="entry name" value="Staphylococal_nuclease_OB-fold"/>
</dbReference>